<accession>A0A1Y1Z249</accession>
<proteinExistence type="predicted"/>
<protein>
    <submittedName>
        <fullName evidence="1">Uncharacterized protein</fullName>
    </submittedName>
</protein>
<comment type="caution">
    <text evidence="1">The sequence shown here is derived from an EMBL/GenBank/DDBJ whole genome shotgun (WGS) entry which is preliminary data.</text>
</comment>
<dbReference type="Proteomes" id="UP000193144">
    <property type="component" value="Unassembled WGS sequence"/>
</dbReference>
<dbReference type="EMBL" id="MCFA01000136">
    <property type="protein sequence ID" value="ORY04368.1"/>
    <property type="molecule type" value="Genomic_DNA"/>
</dbReference>
<organism evidence="1 2">
    <name type="scientific">Clohesyomyces aquaticus</name>
    <dbReference type="NCBI Taxonomy" id="1231657"/>
    <lineage>
        <taxon>Eukaryota</taxon>
        <taxon>Fungi</taxon>
        <taxon>Dikarya</taxon>
        <taxon>Ascomycota</taxon>
        <taxon>Pezizomycotina</taxon>
        <taxon>Dothideomycetes</taxon>
        <taxon>Pleosporomycetidae</taxon>
        <taxon>Pleosporales</taxon>
        <taxon>Lindgomycetaceae</taxon>
        <taxon>Clohesyomyces</taxon>
    </lineage>
</organism>
<dbReference type="OrthoDB" id="10261951at2759"/>
<dbReference type="AlphaFoldDB" id="A0A1Y1Z249"/>
<evidence type="ECO:0000313" key="1">
    <source>
        <dbReference type="EMBL" id="ORY04368.1"/>
    </source>
</evidence>
<gene>
    <name evidence="1" type="ORF">BCR34DRAFT_572739</name>
</gene>
<sequence>MDPLPQYGAHAFIPYLPSPATTLSSDGSTPRRDLPLISLLNSSSWTYCGPLLPLTSANLPPSFHTWSRTTISGPLLPRLLPFLRFINKFLSSAGVENYWLTIRATRPTHEYDCTRWHTDDIFFDSSGEKDRVGLNQNGRSGYWKLAGTLLGPPTLFLKDGRRARRAQRTAKKRECEKRGEHTCSSFRCLGCLEAVESVRQTLAKKFEDQEVVSPAFGEVAFFRLGDSEGAVHSEPKCDVDRIFINVVPGSELELRNLMGRWGLGFPRAWCFGVPVEFDEGGAQDAVNGTGNKVACIDDEDRDLRKKSTSTTMSANVKDEYSDWLKEKGFRFSEVFGRGGGATMALNV</sequence>
<evidence type="ECO:0000313" key="2">
    <source>
        <dbReference type="Proteomes" id="UP000193144"/>
    </source>
</evidence>
<keyword evidence="2" id="KW-1185">Reference proteome</keyword>
<name>A0A1Y1Z249_9PLEO</name>
<reference evidence="1 2" key="1">
    <citation type="submission" date="2016-07" db="EMBL/GenBank/DDBJ databases">
        <title>Pervasive Adenine N6-methylation of Active Genes in Fungi.</title>
        <authorList>
            <consortium name="DOE Joint Genome Institute"/>
            <person name="Mondo S.J."/>
            <person name="Dannebaum R.O."/>
            <person name="Kuo R.C."/>
            <person name="Labutti K."/>
            <person name="Haridas S."/>
            <person name="Kuo A."/>
            <person name="Salamov A."/>
            <person name="Ahrendt S.R."/>
            <person name="Lipzen A."/>
            <person name="Sullivan W."/>
            <person name="Andreopoulos W.B."/>
            <person name="Clum A."/>
            <person name="Lindquist E."/>
            <person name="Daum C."/>
            <person name="Ramamoorthy G.K."/>
            <person name="Gryganskyi A."/>
            <person name="Culley D."/>
            <person name="Magnuson J.K."/>
            <person name="James T.Y."/>
            <person name="O'Malley M.A."/>
            <person name="Stajich J.E."/>
            <person name="Spatafora J.W."/>
            <person name="Visel A."/>
            <person name="Grigoriev I.V."/>
        </authorList>
    </citation>
    <scope>NUCLEOTIDE SEQUENCE [LARGE SCALE GENOMIC DNA]</scope>
    <source>
        <strain evidence="1 2">CBS 115471</strain>
    </source>
</reference>